<dbReference type="InterPro" id="IPR005148">
    <property type="entry name" value="Arg-tRNA-synth_N"/>
</dbReference>
<sequence>MSELFDDKINQIFQNAFEILGYNTQYAKVVLSSRPELGHFQCNAAMSLAKEVGKNPLEIANNIVELISKSEWFININIAQPGFINFSASSDYLADYCNQLVLDPRSGCPVVVNKKKVVIDFGGPNIAKPMHVGHIRSTVIGDCLQRLYRFCGDEVISDIHLGDWGTQMGMLIEAMKKKMPDADYFNESFANDYPDSSPVYSGAK</sequence>
<evidence type="ECO:0000256" key="1">
    <source>
        <dbReference type="ARBA" id="ARBA00020262"/>
    </source>
</evidence>
<dbReference type="InterPro" id="IPR035684">
    <property type="entry name" value="ArgRS_core"/>
</dbReference>
<proteinExistence type="inferred from homology"/>
<evidence type="ECO:0000256" key="2">
    <source>
        <dbReference type="ARBA" id="ARBA00022598"/>
    </source>
</evidence>
<dbReference type="SUPFAM" id="SSF55190">
    <property type="entry name" value="Arginyl-tRNA synthetase (ArgRS), N-terminal 'additional' domain"/>
    <property type="match status" value="1"/>
</dbReference>
<dbReference type="InterPro" id="IPR014729">
    <property type="entry name" value="Rossmann-like_a/b/a_fold"/>
</dbReference>
<dbReference type="GO" id="GO:0005737">
    <property type="term" value="C:cytoplasm"/>
    <property type="evidence" value="ECO:0007669"/>
    <property type="project" value="InterPro"/>
</dbReference>
<dbReference type="InterPro" id="IPR001278">
    <property type="entry name" value="Arg-tRNA-ligase"/>
</dbReference>
<keyword evidence="9" id="KW-1185">Reference proteome</keyword>
<evidence type="ECO:0000259" key="7">
    <source>
        <dbReference type="SMART" id="SM01016"/>
    </source>
</evidence>
<evidence type="ECO:0000256" key="4">
    <source>
        <dbReference type="ARBA" id="ARBA00022840"/>
    </source>
</evidence>
<dbReference type="Proteomes" id="UP000054662">
    <property type="component" value="Unassembled WGS sequence"/>
</dbReference>
<dbReference type="SUPFAM" id="SSF52374">
    <property type="entry name" value="Nucleotidylyl transferase"/>
    <property type="match status" value="1"/>
</dbReference>
<protein>
    <recommendedName>
        <fullName evidence="1">Arginine--tRNA ligase</fullName>
    </recommendedName>
</protein>
<dbReference type="PRINTS" id="PR01038">
    <property type="entry name" value="TRNASYNTHARG"/>
</dbReference>
<dbReference type="Pfam" id="PF03485">
    <property type="entry name" value="Arg_tRNA_synt_N"/>
    <property type="match status" value="1"/>
</dbReference>
<dbReference type="OrthoDB" id="9803211at2"/>
<keyword evidence="5 6" id="KW-0030">Aminoacyl-tRNA synthetase</keyword>
<dbReference type="RefSeq" id="WP_058492969.1">
    <property type="nucleotide sequence ID" value="NZ_CBCRUR010000001.1"/>
</dbReference>
<evidence type="ECO:0000256" key="3">
    <source>
        <dbReference type="ARBA" id="ARBA00022741"/>
    </source>
</evidence>
<evidence type="ECO:0000256" key="5">
    <source>
        <dbReference type="ARBA" id="ARBA00023146"/>
    </source>
</evidence>
<accession>A0A0W1AE95</accession>
<keyword evidence="6" id="KW-0648">Protein biosynthesis</keyword>
<evidence type="ECO:0000313" key="8">
    <source>
        <dbReference type="EMBL" id="KTD79641.1"/>
    </source>
</evidence>
<dbReference type="PATRIC" id="fig|45076.6.peg.1259"/>
<dbReference type="SMART" id="SM01016">
    <property type="entry name" value="Arg_tRNA_synt_N"/>
    <property type="match status" value="1"/>
</dbReference>
<dbReference type="InterPro" id="IPR036695">
    <property type="entry name" value="Arg-tRNA-synth_N_sf"/>
</dbReference>
<dbReference type="Gene3D" id="3.30.1360.70">
    <property type="entry name" value="Arginyl tRNA synthetase N-terminal domain"/>
    <property type="match status" value="1"/>
</dbReference>
<gene>
    <name evidence="8" type="primary">argS_3</name>
    <name evidence="8" type="ORF">Lwor_1155</name>
</gene>
<dbReference type="EMBL" id="LNZC01000012">
    <property type="protein sequence ID" value="KTD79641.1"/>
    <property type="molecule type" value="Genomic_DNA"/>
</dbReference>
<dbReference type="InterPro" id="IPR001412">
    <property type="entry name" value="aa-tRNA-synth_I_CS"/>
</dbReference>
<evidence type="ECO:0000313" key="9">
    <source>
        <dbReference type="Proteomes" id="UP000054662"/>
    </source>
</evidence>
<name>A0A0W1AE95_9GAMM</name>
<reference evidence="8 9" key="1">
    <citation type="submission" date="2015-11" db="EMBL/GenBank/DDBJ databases">
        <title>Genomic analysis of 38 Legionella species identifies large and diverse effector repertoires.</title>
        <authorList>
            <person name="Burstein D."/>
            <person name="Amaro F."/>
            <person name="Zusman T."/>
            <person name="Lifshitz Z."/>
            <person name="Cohen O."/>
            <person name="Gilbert J.A."/>
            <person name="Pupko T."/>
            <person name="Shuman H.A."/>
            <person name="Segal G."/>
        </authorList>
    </citation>
    <scope>NUCLEOTIDE SEQUENCE [LARGE SCALE GENOMIC DNA]</scope>
    <source>
        <strain evidence="8 9">ATCC 49508</strain>
    </source>
</reference>
<keyword evidence="2 6" id="KW-0436">Ligase</keyword>
<dbReference type="PROSITE" id="PS00178">
    <property type="entry name" value="AA_TRNA_LIGASE_I"/>
    <property type="match status" value="1"/>
</dbReference>
<dbReference type="Gene3D" id="3.40.50.620">
    <property type="entry name" value="HUPs"/>
    <property type="match status" value="1"/>
</dbReference>
<keyword evidence="3 6" id="KW-0547">Nucleotide-binding</keyword>
<dbReference type="PANTHER" id="PTHR11956">
    <property type="entry name" value="ARGINYL-TRNA SYNTHETASE"/>
    <property type="match status" value="1"/>
</dbReference>
<evidence type="ECO:0000256" key="6">
    <source>
        <dbReference type="RuleBase" id="RU363038"/>
    </source>
</evidence>
<dbReference type="AlphaFoldDB" id="A0A0W1AE95"/>
<dbReference type="Pfam" id="PF00750">
    <property type="entry name" value="tRNA-synt_1d"/>
    <property type="match status" value="1"/>
</dbReference>
<comment type="similarity">
    <text evidence="6">Belongs to the class-I aminoacyl-tRNA synthetase family.</text>
</comment>
<dbReference type="GO" id="GO:0004814">
    <property type="term" value="F:arginine-tRNA ligase activity"/>
    <property type="evidence" value="ECO:0007669"/>
    <property type="project" value="InterPro"/>
</dbReference>
<dbReference type="PANTHER" id="PTHR11956:SF5">
    <property type="entry name" value="ARGININE--TRNA LIGASE, CYTOPLASMIC"/>
    <property type="match status" value="1"/>
</dbReference>
<feature type="domain" description="Arginyl tRNA synthetase N-terminal" evidence="7">
    <location>
        <begin position="7"/>
        <end position="88"/>
    </location>
</feature>
<keyword evidence="4 6" id="KW-0067">ATP-binding</keyword>
<dbReference type="STRING" id="45076.Lwor_1155"/>
<organism evidence="8 9">
    <name type="scientific">Legionella worsleiensis</name>
    <dbReference type="NCBI Taxonomy" id="45076"/>
    <lineage>
        <taxon>Bacteria</taxon>
        <taxon>Pseudomonadati</taxon>
        <taxon>Pseudomonadota</taxon>
        <taxon>Gammaproteobacteria</taxon>
        <taxon>Legionellales</taxon>
        <taxon>Legionellaceae</taxon>
        <taxon>Legionella</taxon>
    </lineage>
</organism>
<dbReference type="GO" id="GO:0006420">
    <property type="term" value="P:arginyl-tRNA aminoacylation"/>
    <property type="evidence" value="ECO:0007669"/>
    <property type="project" value="InterPro"/>
</dbReference>
<comment type="caution">
    <text evidence="8">The sequence shown here is derived from an EMBL/GenBank/DDBJ whole genome shotgun (WGS) entry which is preliminary data.</text>
</comment>
<dbReference type="GO" id="GO:0005524">
    <property type="term" value="F:ATP binding"/>
    <property type="evidence" value="ECO:0007669"/>
    <property type="project" value="UniProtKB-KW"/>
</dbReference>